<dbReference type="KEGG" id="krh:KRH_23410"/>
<keyword evidence="2" id="KW-0472">Membrane</keyword>
<dbReference type="EMBL" id="AP009152">
    <property type="protein sequence ID" value="BAG30688.1"/>
    <property type="molecule type" value="Genomic_DNA"/>
</dbReference>
<evidence type="ECO:0000256" key="1">
    <source>
        <dbReference type="SAM" id="MobiDB-lite"/>
    </source>
</evidence>
<reference evidence="3 4" key="1">
    <citation type="journal article" date="2008" name="J. Bacteriol.">
        <title>Complete genome sequence of the soil actinomycete Kocuria rhizophila.</title>
        <authorList>
            <person name="Takarada H."/>
            <person name="Sekine M."/>
            <person name="Kosugi H."/>
            <person name="Matsuo Y."/>
            <person name="Fujisawa T."/>
            <person name="Omata S."/>
            <person name="Kishi E."/>
            <person name="Shimizu A."/>
            <person name="Tsukatani N."/>
            <person name="Tanikawa S."/>
            <person name="Fujita N."/>
            <person name="Harayama S."/>
        </authorList>
    </citation>
    <scope>NUCLEOTIDE SEQUENCE [LARGE SCALE GENOMIC DNA]</scope>
    <source>
        <strain evidence="4">ATCC 9341 / DSM 348 / NBRC 103217 / DC2201</strain>
    </source>
</reference>
<dbReference type="HOGENOM" id="CLU_705525_0_0_11"/>
<feature type="compositionally biased region" description="Low complexity" evidence="1">
    <location>
        <begin position="285"/>
        <end position="299"/>
    </location>
</feature>
<name>B2GJE0_KOCRD</name>
<dbReference type="STRING" id="378753.KRH_23410"/>
<accession>B2GJE0</accession>
<dbReference type="eggNOG" id="ENOG503428T">
    <property type="taxonomic scope" value="Bacteria"/>
</dbReference>
<keyword evidence="2" id="KW-1133">Transmembrane helix</keyword>
<gene>
    <name evidence="3" type="ordered locus">KRH_23410</name>
</gene>
<sequence length="391" mass="42593">MVPPPARDPRIVHHLDLPPMRALRLPLALVLAFVVVAVTAWSTAANYVLVARDPAAPVDTYLRYLEGGSSRQVMAPLRVAGDPELHQILGNSAYRAAADRPVHHEVVDTRVSRDRARVDVEVALGDGSTVRRGYTVHRVTAWGPFNDSWQLRERDNATVAVRLPAAVDALSVNGQKVRPEEASTIGTEGAAPGSPERTWRFEGLPGRYDVALPEDSYLMASEHASMFISLDAPESASTRVTFTPSPRLWRAVDRAVQEAVGRCRNVLRFDAAECPLPRELEREASSSTGSSVSGGLAASGKLPPGVSNVQWELKARPALLLDQDANDPLAFHAAQFRRAEATVTWLQNGQRLSRPVFFDIEATARTTGEHANVDVRLRPAQSHRTAGARPS</sequence>
<proteinExistence type="predicted"/>
<feature type="transmembrane region" description="Helical" evidence="2">
    <location>
        <begin position="27"/>
        <end position="49"/>
    </location>
</feature>
<evidence type="ECO:0000313" key="3">
    <source>
        <dbReference type="EMBL" id="BAG30688.1"/>
    </source>
</evidence>
<dbReference type="RefSeq" id="WP_012399409.1">
    <property type="nucleotide sequence ID" value="NC_010617.1"/>
</dbReference>
<protein>
    <submittedName>
        <fullName evidence="3">Uncharacterized protein</fullName>
    </submittedName>
</protein>
<feature type="region of interest" description="Disordered" evidence="1">
    <location>
        <begin position="280"/>
        <end position="299"/>
    </location>
</feature>
<keyword evidence="4" id="KW-1185">Reference proteome</keyword>
<keyword evidence="2" id="KW-0812">Transmembrane</keyword>
<evidence type="ECO:0000313" key="4">
    <source>
        <dbReference type="Proteomes" id="UP000008838"/>
    </source>
</evidence>
<dbReference type="AlphaFoldDB" id="B2GJE0"/>
<dbReference type="Proteomes" id="UP000008838">
    <property type="component" value="Chromosome"/>
</dbReference>
<organism evidence="3 4">
    <name type="scientific">Kocuria rhizophila (strain ATCC 9341 / DSM 348 / NBRC 103217 / DC2201)</name>
    <dbReference type="NCBI Taxonomy" id="378753"/>
    <lineage>
        <taxon>Bacteria</taxon>
        <taxon>Bacillati</taxon>
        <taxon>Actinomycetota</taxon>
        <taxon>Actinomycetes</taxon>
        <taxon>Micrococcales</taxon>
        <taxon>Micrococcaceae</taxon>
        <taxon>Kocuria</taxon>
    </lineage>
</organism>
<evidence type="ECO:0000256" key="2">
    <source>
        <dbReference type="SAM" id="Phobius"/>
    </source>
</evidence>